<dbReference type="AlphaFoldDB" id="A0A7R9E6K2"/>
<protein>
    <submittedName>
        <fullName evidence="1">Uncharacterized protein</fullName>
    </submittedName>
</protein>
<sequence>MRPPRQRRTVCGTFQVKKEWDVCERNEGLEEGKLRSGVFFILPLSRILKALERPKPFTPVVDRLNTTIYYKRLHWRKCAVLAIDYTANEEEIVVGSQVAPALSTGSGSLGSSGSPGTGVFARVAPKLAA</sequence>
<proteinExistence type="predicted"/>
<name>A0A7R9E6K2_9NEOP</name>
<accession>A0A7R9E6K2</accession>
<reference evidence="1" key="1">
    <citation type="submission" date="2020-11" db="EMBL/GenBank/DDBJ databases">
        <authorList>
            <person name="Tran Van P."/>
        </authorList>
    </citation>
    <scope>NUCLEOTIDE SEQUENCE</scope>
</reference>
<evidence type="ECO:0000313" key="1">
    <source>
        <dbReference type="EMBL" id="CAD7428392.1"/>
    </source>
</evidence>
<dbReference type="EMBL" id="OB793726">
    <property type="protein sequence ID" value="CAD7428392.1"/>
    <property type="molecule type" value="Genomic_DNA"/>
</dbReference>
<organism evidence="1">
    <name type="scientific">Timema monikensis</name>
    <dbReference type="NCBI Taxonomy" id="170555"/>
    <lineage>
        <taxon>Eukaryota</taxon>
        <taxon>Metazoa</taxon>
        <taxon>Ecdysozoa</taxon>
        <taxon>Arthropoda</taxon>
        <taxon>Hexapoda</taxon>
        <taxon>Insecta</taxon>
        <taxon>Pterygota</taxon>
        <taxon>Neoptera</taxon>
        <taxon>Polyneoptera</taxon>
        <taxon>Phasmatodea</taxon>
        <taxon>Timematodea</taxon>
        <taxon>Timematoidea</taxon>
        <taxon>Timematidae</taxon>
        <taxon>Timema</taxon>
    </lineage>
</organism>
<gene>
    <name evidence="1" type="ORF">TMSB3V08_LOCUS5202</name>
</gene>